<dbReference type="Pfam" id="PF16403">
    <property type="entry name" value="Bact_surface_Ig-like"/>
    <property type="match status" value="3"/>
</dbReference>
<dbReference type="Gene3D" id="3.20.20.370">
    <property type="entry name" value="Glycoside hydrolase/deacetylase"/>
    <property type="match status" value="1"/>
</dbReference>
<dbReference type="PROSITE" id="PS51677">
    <property type="entry name" value="NODB"/>
    <property type="match status" value="1"/>
</dbReference>
<dbReference type="GO" id="GO:0016810">
    <property type="term" value="F:hydrolase activity, acting on carbon-nitrogen (but not peptide) bonds"/>
    <property type="evidence" value="ECO:0007669"/>
    <property type="project" value="InterPro"/>
</dbReference>
<reference evidence="3" key="1">
    <citation type="submission" date="2020-10" db="EMBL/GenBank/DDBJ databases">
        <authorList>
            <person name="Gilroy R."/>
        </authorList>
    </citation>
    <scope>NUCLEOTIDE SEQUENCE</scope>
    <source>
        <strain evidence="3">CHK165-10780</strain>
    </source>
</reference>
<dbReference type="PROSITE" id="PS51257">
    <property type="entry name" value="PROKAR_LIPOPROTEIN"/>
    <property type="match status" value="1"/>
</dbReference>
<organism evidence="3 4">
    <name type="scientific">Candidatus Faecenecus gallistercoris</name>
    <dbReference type="NCBI Taxonomy" id="2840793"/>
    <lineage>
        <taxon>Bacteria</taxon>
        <taxon>Bacillati</taxon>
        <taxon>Bacillota</taxon>
        <taxon>Bacillota incertae sedis</taxon>
        <taxon>Candidatus Faecenecus</taxon>
    </lineage>
</organism>
<protein>
    <submittedName>
        <fullName evidence="3">Polysaccharide deacetylase family protein</fullName>
    </submittedName>
</protein>
<dbReference type="Gene3D" id="2.60.40.10">
    <property type="entry name" value="Immunoglobulins"/>
    <property type="match status" value="3"/>
</dbReference>
<dbReference type="AlphaFoldDB" id="A0A9D1CK80"/>
<keyword evidence="1" id="KW-0812">Transmembrane</keyword>
<dbReference type="InterPro" id="IPR002509">
    <property type="entry name" value="NODB_dom"/>
</dbReference>
<dbReference type="SUPFAM" id="SSF88713">
    <property type="entry name" value="Glycoside hydrolase/deacetylase"/>
    <property type="match status" value="1"/>
</dbReference>
<dbReference type="InterPro" id="IPR050248">
    <property type="entry name" value="Polysacc_deacetylase_ArnD"/>
</dbReference>
<feature type="domain" description="NodB homology" evidence="2">
    <location>
        <begin position="274"/>
        <end position="463"/>
    </location>
</feature>
<dbReference type="CDD" id="cd10944">
    <property type="entry name" value="CE4_SmPgdA_like"/>
    <property type="match status" value="1"/>
</dbReference>
<dbReference type="EMBL" id="DVFU01000081">
    <property type="protein sequence ID" value="HIQ64941.1"/>
    <property type="molecule type" value="Genomic_DNA"/>
</dbReference>
<evidence type="ECO:0000313" key="4">
    <source>
        <dbReference type="Proteomes" id="UP000886725"/>
    </source>
</evidence>
<gene>
    <name evidence="3" type="ORF">IAC85_04290</name>
</gene>
<dbReference type="PANTHER" id="PTHR10587:SF125">
    <property type="entry name" value="POLYSACCHARIDE DEACETYLASE YHEN-RELATED"/>
    <property type="match status" value="1"/>
</dbReference>
<comment type="caution">
    <text evidence="3">The sequence shown here is derived from an EMBL/GenBank/DDBJ whole genome shotgun (WGS) entry which is preliminary data.</text>
</comment>
<reference evidence="3" key="2">
    <citation type="journal article" date="2021" name="PeerJ">
        <title>Extensive microbial diversity within the chicken gut microbiome revealed by metagenomics and culture.</title>
        <authorList>
            <person name="Gilroy R."/>
            <person name="Ravi A."/>
            <person name="Getino M."/>
            <person name="Pursley I."/>
            <person name="Horton D.L."/>
            <person name="Alikhan N.F."/>
            <person name="Baker D."/>
            <person name="Gharbi K."/>
            <person name="Hall N."/>
            <person name="Watson M."/>
            <person name="Adriaenssens E.M."/>
            <person name="Foster-Nyarko E."/>
            <person name="Jarju S."/>
            <person name="Secka A."/>
            <person name="Antonio M."/>
            <person name="Oren A."/>
            <person name="Chaudhuri R.R."/>
            <person name="La Ragione R."/>
            <person name="Hildebrand F."/>
            <person name="Pallen M.J."/>
        </authorList>
    </citation>
    <scope>NUCLEOTIDE SEQUENCE</scope>
    <source>
        <strain evidence="3">CHK165-10780</strain>
    </source>
</reference>
<evidence type="ECO:0000313" key="3">
    <source>
        <dbReference type="EMBL" id="HIQ64941.1"/>
    </source>
</evidence>
<feature type="transmembrane region" description="Helical" evidence="1">
    <location>
        <begin position="12"/>
        <end position="33"/>
    </location>
</feature>
<keyword evidence="1" id="KW-0472">Membrane</keyword>
<dbReference type="Pfam" id="PF01522">
    <property type="entry name" value="Polysacc_deac_1"/>
    <property type="match status" value="1"/>
</dbReference>
<dbReference type="PANTHER" id="PTHR10587">
    <property type="entry name" value="GLYCOSYL TRANSFERASE-RELATED"/>
    <property type="match status" value="1"/>
</dbReference>
<evidence type="ECO:0000256" key="1">
    <source>
        <dbReference type="SAM" id="Phobius"/>
    </source>
</evidence>
<keyword evidence="1" id="KW-1133">Transmembrane helix</keyword>
<name>A0A9D1CK80_9FIRM</name>
<dbReference type="InterPro" id="IPR011330">
    <property type="entry name" value="Glyco_hydro/deAcase_b/a-brl"/>
</dbReference>
<dbReference type="InterPro" id="IPR032179">
    <property type="entry name" value="Cry22Aa_Ig-like"/>
</dbReference>
<evidence type="ECO:0000259" key="2">
    <source>
        <dbReference type="PROSITE" id="PS51677"/>
    </source>
</evidence>
<dbReference type="InterPro" id="IPR013783">
    <property type="entry name" value="Ig-like_fold"/>
</dbReference>
<dbReference type="GO" id="GO:0005975">
    <property type="term" value="P:carbohydrate metabolic process"/>
    <property type="evidence" value="ECO:0007669"/>
    <property type="project" value="InterPro"/>
</dbReference>
<accession>A0A9D1CK80</accession>
<sequence length="478" mass="52908">MRKLKVHLKKKPAIILATVLGCVLLCLLTIYLFTPKIKIDGGNDVETVEYMSEYQVSPAEAYRFGQKLKGEVTVQGTVDTKTLGTYYLIYHYGDGLFESKVTKKVVVKDTTGPVITLTGNSDVTMCPNAQYEEEGYQAFDNYDGDITANVEVTEETDKVIYKVKDSSGNETTVERKTNRKDETPPTITLTGGYTVYTTINTSYDELGYTATDDCDGDLTSQVVITGNVDTTKLGTYQKTYTVKDSAGNETTVTRTVVVRNQTSSTSSSCGGEPGVIYLTFDDGPNAYYTPVILDVLKKYNVKATFFVTMAGPDSLIKREYEEGHAIGLHTATHQYPIVYGSVDSYFNDLNQVSDRVYRITGMRSNIIRFPGGSSNTVSKKYSPGIMSTLVTEVQNRGYQYFDWNISSGDAGETTDPSVEANNVIKNLSRKCGNIILMHDIKKHTAQAIETIVKYGVENGYKFDVLTVNTKPVHQRVNN</sequence>
<proteinExistence type="predicted"/>
<dbReference type="Proteomes" id="UP000886725">
    <property type="component" value="Unassembled WGS sequence"/>
</dbReference>